<dbReference type="NCBIfam" id="TIGR02768">
    <property type="entry name" value="TraA_Ti"/>
    <property type="match status" value="1"/>
</dbReference>
<keyword evidence="2" id="KW-0547">Nucleotide-binding</keyword>
<dbReference type="PANTHER" id="PTHR43788:SF6">
    <property type="entry name" value="DNA HELICASE B"/>
    <property type="match status" value="1"/>
</dbReference>
<dbReference type="CDD" id="cd18809">
    <property type="entry name" value="SF1_C_RecD"/>
    <property type="match status" value="1"/>
</dbReference>
<dbReference type="InterPro" id="IPR027417">
    <property type="entry name" value="P-loop_NTPase"/>
</dbReference>
<feature type="domain" description="MobA/MobL protein" evidence="5">
    <location>
        <begin position="17"/>
        <end position="230"/>
    </location>
</feature>
<reference evidence="7" key="1">
    <citation type="submission" date="2019-06" db="EMBL/GenBank/DDBJ databases">
        <authorList>
            <person name="Le Quere A."/>
            <person name="Colella S."/>
        </authorList>
    </citation>
    <scope>NUCLEOTIDE SEQUENCE</scope>
    <source>
        <strain evidence="7">EmedicaeMD41</strain>
    </source>
</reference>
<dbReference type="NCBIfam" id="NF041496">
    <property type="entry name" value="MobQ"/>
    <property type="match status" value="1"/>
</dbReference>
<dbReference type="Pfam" id="PF13604">
    <property type="entry name" value="AAA_30"/>
    <property type="match status" value="1"/>
</dbReference>
<dbReference type="CDD" id="cd17933">
    <property type="entry name" value="DEXSc_RecD-like"/>
    <property type="match status" value="1"/>
</dbReference>
<dbReference type="Proteomes" id="UP000507954">
    <property type="component" value="Unassembled WGS sequence"/>
</dbReference>
<dbReference type="Pfam" id="PF17841">
    <property type="entry name" value="Bep_C_terminal"/>
    <property type="match status" value="1"/>
</dbReference>
<name>A0A508WVX4_9HYPH</name>
<evidence type="ECO:0000256" key="1">
    <source>
        <dbReference type="ARBA" id="ARBA00010873"/>
    </source>
</evidence>
<dbReference type="RefSeq" id="WP_180161497.1">
    <property type="nucleotide sequence ID" value="NZ_CABFNB010000033.1"/>
</dbReference>
<dbReference type="Gene3D" id="3.40.50.300">
    <property type="entry name" value="P-loop containing nucleotide triphosphate hydrolases"/>
    <property type="match status" value="2"/>
</dbReference>
<dbReference type="SUPFAM" id="SSF52540">
    <property type="entry name" value="P-loop containing nucleoside triphosphate hydrolases"/>
    <property type="match status" value="2"/>
</dbReference>
<organism evidence="7">
    <name type="scientific">Sinorhizobium medicae</name>
    <dbReference type="NCBI Taxonomy" id="110321"/>
    <lineage>
        <taxon>Bacteria</taxon>
        <taxon>Pseudomonadati</taxon>
        <taxon>Pseudomonadota</taxon>
        <taxon>Alphaproteobacteria</taxon>
        <taxon>Hyphomicrobiales</taxon>
        <taxon>Rhizobiaceae</taxon>
        <taxon>Sinorhizobium/Ensifer group</taxon>
        <taxon>Sinorhizobium</taxon>
    </lineage>
</organism>
<proteinExistence type="inferred from homology"/>
<keyword evidence="4" id="KW-0184">Conjugation</keyword>
<dbReference type="EMBL" id="CABFNB010000033">
    <property type="protein sequence ID" value="VTZ59819.1"/>
    <property type="molecule type" value="Genomic_DNA"/>
</dbReference>
<dbReference type="InterPro" id="IPR005053">
    <property type="entry name" value="MobA_MobL"/>
</dbReference>
<evidence type="ECO:0000259" key="6">
    <source>
        <dbReference type="Pfam" id="PF17841"/>
    </source>
</evidence>
<dbReference type="InterPro" id="IPR014136">
    <property type="entry name" value="TraA_Ti"/>
</dbReference>
<evidence type="ECO:0000256" key="3">
    <source>
        <dbReference type="ARBA" id="ARBA00022840"/>
    </source>
</evidence>
<evidence type="ECO:0000256" key="2">
    <source>
        <dbReference type="ARBA" id="ARBA00022741"/>
    </source>
</evidence>
<dbReference type="GO" id="GO:0009338">
    <property type="term" value="C:exodeoxyribonuclease V complex"/>
    <property type="evidence" value="ECO:0007669"/>
    <property type="project" value="TreeGrafter"/>
</dbReference>
<keyword evidence="3" id="KW-0067">ATP-binding</keyword>
<evidence type="ECO:0000259" key="5">
    <source>
        <dbReference type="Pfam" id="PF03389"/>
    </source>
</evidence>
<feature type="domain" description="Bartonella effector protein BID" evidence="6">
    <location>
        <begin position="878"/>
        <end position="963"/>
    </location>
</feature>
<gene>
    <name evidence="7" type="ORF">EMEDMD4_1280006</name>
</gene>
<evidence type="ECO:0000256" key="4">
    <source>
        <dbReference type="ARBA" id="ARBA00022971"/>
    </source>
</evidence>
<accession>A0A508WVX4</accession>
<dbReference type="Gene3D" id="3.30.930.30">
    <property type="match status" value="1"/>
</dbReference>
<evidence type="ECO:0000313" key="7">
    <source>
        <dbReference type="EMBL" id="VTZ59819.1"/>
    </source>
</evidence>
<dbReference type="PANTHER" id="PTHR43788">
    <property type="entry name" value="DNA2/NAM7 HELICASE FAMILY MEMBER"/>
    <property type="match status" value="1"/>
</dbReference>
<comment type="similarity">
    <text evidence="1">Belongs to the MobA/MobL family.</text>
</comment>
<dbReference type="AlphaFoldDB" id="A0A508WVX4"/>
<dbReference type="GO" id="GO:0005524">
    <property type="term" value="F:ATP binding"/>
    <property type="evidence" value="ECO:0007669"/>
    <property type="project" value="UniProtKB-KW"/>
</dbReference>
<sequence>MAIYHCSMKPIARSGGRSAVAAIAYRTATKIVNERDGIVHDFTQKRGVEHSEIVLPDGVEASWALDRSTLWNAVEKAENRKDARVAREFEIALPHEMSAADRLALTRDFARDLANRYGAAVDFSIHQPQGESDIRNFHAHVVMTTRVVSEQGLGEKTLIERENKWLLNHDQPTSHMQLRDIRQLWEHHTNRHLARLGLDVRVDHRSHLERGLEIEPTEHMGVHASQMGRRGLDVSRERIDWKAARSNAELIRRQPEQVLTIITGEKSVFDRHDVARALHRYIDDPQGFQNAFAAVMASPALVELKPETDRELARYSTREMIEIERAMAASAERMGQSLRHGVDRQHVDQALRVQDDAIRSRLAASLSGKVERGEMLLTDRERAIERSGLSEEQRVAVEHITGSEQIAAVIGLAGAGKSTMLAAARDAWVRQGYRVHGAALAGKAAEGLEEASGIASRTLASWEYGWQAGRGLLGKGDVLVIDEAGMVASRQLAKFVIEAEARGAKLVLVGDHEQLQAIGAGSPFRAIAERVGAVELSEIRRQNEGWQREASIAFATHRTGEGLAIYADRGAVQFSDNRDEARASLVRDYLSDLEERSSGSRIALAHRRVDVRAINADIRASLQERGRLARGEDGEGALGREVVYQTNDGKRAFAPGDRIVLLENNRDLGVKNGMLGTVIAVEADALQIRLDGSGQNNARAVSIPVNSYQSFDHGYATTIHKSQGATVDRAFVMASGTMDRHLTYVAMTRHRDQVQLYAGRDELKDMKALSASMSRSGAKETTLDYTGTFAARRGLAEEFGVQSEITVTLSPGRADERLALRSGAGEEHVHSAALQPPAIDEGQRSGQGVARAVATVEPLVPALANYSRSVEDVAREKARPDFDRAMEAVRSVGRNVYADPDGVAVKLGAAIVDKGADGQALAKSVAERPEQFGELRGKAGLLGENKERKAARHYAKALANHVASAGQTWERRLEAERQSEEWNREKRDVIEVPGLTPRSEAILKQLDGLSHDEKPKFLEQLSGTPEGKQAIEEAKNIAHAFEQRFGSADPRDWKNQTVRLGPELSTKLDRIKDVARITDRTQRAELSRQYELKRTLSKGLGLRM</sequence>
<dbReference type="GO" id="GO:0006310">
    <property type="term" value="P:DNA recombination"/>
    <property type="evidence" value="ECO:0007669"/>
    <property type="project" value="TreeGrafter"/>
</dbReference>
<dbReference type="GO" id="GO:0017116">
    <property type="term" value="F:single-stranded DNA helicase activity"/>
    <property type="evidence" value="ECO:0007669"/>
    <property type="project" value="TreeGrafter"/>
</dbReference>
<dbReference type="InterPro" id="IPR050534">
    <property type="entry name" value="Coronavir_polyprotein_1ab"/>
</dbReference>
<dbReference type="Gene3D" id="2.30.30.940">
    <property type="match status" value="1"/>
</dbReference>
<dbReference type="InterPro" id="IPR041533">
    <property type="entry name" value="Bep_BID"/>
</dbReference>
<protein>
    <submittedName>
        <fullName evidence="7">Conjugal transfer protein, TraA</fullName>
    </submittedName>
</protein>
<dbReference type="Pfam" id="PF03389">
    <property type="entry name" value="MobA_MobL"/>
    <property type="match status" value="1"/>
</dbReference>